<name>A0A2P2NK67_RHIMU</name>
<organism evidence="1">
    <name type="scientific">Rhizophora mucronata</name>
    <name type="common">Asiatic mangrove</name>
    <dbReference type="NCBI Taxonomy" id="61149"/>
    <lineage>
        <taxon>Eukaryota</taxon>
        <taxon>Viridiplantae</taxon>
        <taxon>Streptophyta</taxon>
        <taxon>Embryophyta</taxon>
        <taxon>Tracheophyta</taxon>
        <taxon>Spermatophyta</taxon>
        <taxon>Magnoliopsida</taxon>
        <taxon>eudicotyledons</taxon>
        <taxon>Gunneridae</taxon>
        <taxon>Pentapetalae</taxon>
        <taxon>rosids</taxon>
        <taxon>fabids</taxon>
        <taxon>Malpighiales</taxon>
        <taxon>Rhizophoraceae</taxon>
        <taxon>Rhizophora</taxon>
    </lineage>
</organism>
<proteinExistence type="predicted"/>
<evidence type="ECO:0000313" key="1">
    <source>
        <dbReference type="EMBL" id="MBX42790.1"/>
    </source>
</evidence>
<protein>
    <submittedName>
        <fullName evidence="1">Uncharacterized protein</fullName>
    </submittedName>
</protein>
<reference evidence="1" key="1">
    <citation type="submission" date="2018-02" db="EMBL/GenBank/DDBJ databases">
        <title>Rhizophora mucronata_Transcriptome.</title>
        <authorList>
            <person name="Meera S.P."/>
            <person name="Sreeshan A."/>
            <person name="Augustine A."/>
        </authorList>
    </citation>
    <scope>NUCLEOTIDE SEQUENCE</scope>
    <source>
        <tissue evidence="1">Leaf</tissue>
    </source>
</reference>
<accession>A0A2P2NK67</accession>
<dbReference type="AlphaFoldDB" id="A0A2P2NK67"/>
<dbReference type="EMBL" id="GGEC01062306">
    <property type="protein sequence ID" value="MBX42790.1"/>
    <property type="molecule type" value="Transcribed_RNA"/>
</dbReference>
<sequence length="31" mass="3606">MIVLAVVHPNFKSLSLDYTLWTSLHTCKMEK</sequence>